<dbReference type="OrthoDB" id="407630at2759"/>
<evidence type="ECO:0000313" key="3">
    <source>
        <dbReference type="Proteomes" id="UP000291343"/>
    </source>
</evidence>
<dbReference type="SMR" id="A0A482XD50"/>
<dbReference type="STRING" id="195883.A0A482XD50"/>
<dbReference type="InParanoid" id="A0A482XD50"/>
<dbReference type="PROSITE" id="PS50904">
    <property type="entry name" value="PRELI_MSF1"/>
    <property type="match status" value="1"/>
</dbReference>
<dbReference type="InterPro" id="IPR006797">
    <property type="entry name" value="PRELI/MSF1_dom"/>
</dbReference>
<comment type="caution">
    <text evidence="2">The sequence shown here is derived from an EMBL/GenBank/DDBJ whole genome shotgun (WGS) entry which is preliminary data.</text>
</comment>
<gene>
    <name evidence="2" type="ORF">LSTR_LSTR004229</name>
</gene>
<evidence type="ECO:0000259" key="1">
    <source>
        <dbReference type="PROSITE" id="PS50904"/>
    </source>
</evidence>
<reference evidence="2 3" key="1">
    <citation type="journal article" date="2017" name="Gigascience">
        <title>Genome sequence of the small brown planthopper, Laodelphax striatellus.</title>
        <authorList>
            <person name="Zhu J."/>
            <person name="Jiang F."/>
            <person name="Wang X."/>
            <person name="Yang P."/>
            <person name="Bao Y."/>
            <person name="Zhao W."/>
            <person name="Wang W."/>
            <person name="Lu H."/>
            <person name="Wang Q."/>
            <person name="Cui N."/>
            <person name="Li J."/>
            <person name="Chen X."/>
            <person name="Luo L."/>
            <person name="Yu J."/>
            <person name="Kang L."/>
            <person name="Cui F."/>
        </authorList>
    </citation>
    <scope>NUCLEOTIDE SEQUENCE [LARGE SCALE GENOMIC DNA]</scope>
    <source>
        <strain evidence="2">Lst14</strain>
    </source>
</reference>
<dbReference type="InterPro" id="IPR037365">
    <property type="entry name" value="Slowmo/Ups"/>
</dbReference>
<dbReference type="EMBL" id="QKKF02012238">
    <property type="protein sequence ID" value="RZF43716.1"/>
    <property type="molecule type" value="Genomic_DNA"/>
</dbReference>
<proteinExistence type="predicted"/>
<organism evidence="2 3">
    <name type="scientific">Laodelphax striatellus</name>
    <name type="common">Small brown planthopper</name>
    <name type="synonym">Delphax striatella</name>
    <dbReference type="NCBI Taxonomy" id="195883"/>
    <lineage>
        <taxon>Eukaryota</taxon>
        <taxon>Metazoa</taxon>
        <taxon>Ecdysozoa</taxon>
        <taxon>Arthropoda</taxon>
        <taxon>Hexapoda</taxon>
        <taxon>Insecta</taxon>
        <taxon>Pterygota</taxon>
        <taxon>Neoptera</taxon>
        <taxon>Paraneoptera</taxon>
        <taxon>Hemiptera</taxon>
        <taxon>Auchenorrhyncha</taxon>
        <taxon>Fulgoroidea</taxon>
        <taxon>Delphacidae</taxon>
        <taxon>Criomorphinae</taxon>
        <taxon>Laodelphax</taxon>
    </lineage>
</organism>
<dbReference type="AlphaFoldDB" id="A0A482XD50"/>
<protein>
    <recommendedName>
        <fullName evidence="1">PRELI/MSF1 domain-containing protein</fullName>
    </recommendedName>
</protein>
<sequence length="177" mass="20471">MASKNQWTSKHTFNHLWETVCQAVWRKYPNPINPAVIGADVVERRVENGILLSHRLICWKFDLPRLIQPILGRLNSFYAIEVSEVNIKSKAMVLETKNSTFRSFITLDETLSYHADPKDSSKTLLKQETHLTVLRSFPFHDYFESLLVSTMKTNAEKGLQALEWVTDDIEGEISYKN</sequence>
<evidence type="ECO:0000313" key="2">
    <source>
        <dbReference type="EMBL" id="RZF43716.1"/>
    </source>
</evidence>
<dbReference type="Pfam" id="PF04707">
    <property type="entry name" value="PRELI"/>
    <property type="match status" value="1"/>
</dbReference>
<feature type="domain" description="PRELI/MSF1" evidence="1">
    <location>
        <begin position="4"/>
        <end position="174"/>
    </location>
</feature>
<accession>A0A482XD50</accession>
<dbReference type="Proteomes" id="UP000291343">
    <property type="component" value="Unassembled WGS sequence"/>
</dbReference>
<dbReference type="PANTHER" id="PTHR11158">
    <property type="entry name" value="MSF1/PX19 RELATED"/>
    <property type="match status" value="1"/>
</dbReference>
<keyword evidence="3" id="KW-1185">Reference proteome</keyword>
<name>A0A482XD50_LAOST</name>
<dbReference type="GO" id="GO:0005758">
    <property type="term" value="C:mitochondrial intermembrane space"/>
    <property type="evidence" value="ECO:0007669"/>
    <property type="project" value="InterPro"/>
</dbReference>